<dbReference type="RefSeq" id="WP_377002860.1">
    <property type="nucleotide sequence ID" value="NZ_JBHSGG010000002.1"/>
</dbReference>
<sequence>MIVRSELETLVPHQGAMCLLDSVKHWDDTRIVCRSDAHRRPDMPLRDRDGRLRSVNLCEFGAQATAVHGGLLARAHGGAPRPGFLVALRSVRLHVPFVDAPGTLTIDAERLMGGDTGWTYAFEVRHRDHLLAEGRVAVMLRA</sequence>
<protein>
    <submittedName>
        <fullName evidence="1">Phosphotransferase</fullName>
    </submittedName>
</protein>
<reference evidence="2" key="1">
    <citation type="journal article" date="2019" name="Int. J. Syst. Evol. Microbiol.">
        <title>The Global Catalogue of Microorganisms (GCM) 10K type strain sequencing project: providing services to taxonomists for standard genome sequencing and annotation.</title>
        <authorList>
            <consortium name="The Broad Institute Genomics Platform"/>
            <consortium name="The Broad Institute Genome Sequencing Center for Infectious Disease"/>
            <person name="Wu L."/>
            <person name="Ma J."/>
        </authorList>
    </citation>
    <scope>NUCLEOTIDE SEQUENCE [LARGE SCALE GENOMIC DNA]</scope>
    <source>
        <strain evidence="2">CGMCC 1.13574</strain>
    </source>
</reference>
<organism evidence="1 2">
    <name type="scientific">Coralloluteibacterium thermophilum</name>
    <dbReference type="NCBI Taxonomy" id="2707049"/>
    <lineage>
        <taxon>Bacteria</taxon>
        <taxon>Pseudomonadati</taxon>
        <taxon>Pseudomonadota</taxon>
        <taxon>Gammaproteobacteria</taxon>
        <taxon>Lysobacterales</taxon>
        <taxon>Lysobacteraceae</taxon>
        <taxon>Coralloluteibacterium</taxon>
    </lineage>
</organism>
<dbReference type="EMBL" id="JBHSGG010000002">
    <property type="protein sequence ID" value="MFC4726899.1"/>
    <property type="molecule type" value="Genomic_DNA"/>
</dbReference>
<dbReference type="InterPro" id="IPR029069">
    <property type="entry name" value="HotDog_dom_sf"/>
</dbReference>
<dbReference type="Proteomes" id="UP001595892">
    <property type="component" value="Unassembled WGS sequence"/>
</dbReference>
<proteinExistence type="predicted"/>
<gene>
    <name evidence="1" type="ORF">ACFO3Q_01730</name>
</gene>
<keyword evidence="2" id="KW-1185">Reference proteome</keyword>
<name>A0ABV9NH67_9GAMM</name>
<dbReference type="Gene3D" id="3.10.129.10">
    <property type="entry name" value="Hotdog Thioesterase"/>
    <property type="match status" value="1"/>
</dbReference>
<comment type="caution">
    <text evidence="1">The sequence shown here is derived from an EMBL/GenBank/DDBJ whole genome shotgun (WGS) entry which is preliminary data.</text>
</comment>
<dbReference type="SUPFAM" id="SSF54637">
    <property type="entry name" value="Thioesterase/thiol ester dehydrase-isomerase"/>
    <property type="match status" value="1"/>
</dbReference>
<dbReference type="InterPro" id="IPR016776">
    <property type="entry name" value="ApeP-like_dehydratase"/>
</dbReference>
<evidence type="ECO:0000313" key="2">
    <source>
        <dbReference type="Proteomes" id="UP001595892"/>
    </source>
</evidence>
<evidence type="ECO:0000313" key="1">
    <source>
        <dbReference type="EMBL" id="MFC4726899.1"/>
    </source>
</evidence>
<dbReference type="Pfam" id="PF22817">
    <property type="entry name" value="ApeP-like"/>
    <property type="match status" value="1"/>
</dbReference>
<accession>A0ABV9NH67</accession>